<organism evidence="1 2">
    <name type="scientific">Rhododendron griersonianum</name>
    <dbReference type="NCBI Taxonomy" id="479676"/>
    <lineage>
        <taxon>Eukaryota</taxon>
        <taxon>Viridiplantae</taxon>
        <taxon>Streptophyta</taxon>
        <taxon>Embryophyta</taxon>
        <taxon>Tracheophyta</taxon>
        <taxon>Spermatophyta</taxon>
        <taxon>Magnoliopsida</taxon>
        <taxon>eudicotyledons</taxon>
        <taxon>Gunneridae</taxon>
        <taxon>Pentapetalae</taxon>
        <taxon>asterids</taxon>
        <taxon>Ericales</taxon>
        <taxon>Ericaceae</taxon>
        <taxon>Ericoideae</taxon>
        <taxon>Rhodoreae</taxon>
        <taxon>Rhododendron</taxon>
    </lineage>
</organism>
<dbReference type="EMBL" id="JACTNZ010000003">
    <property type="protein sequence ID" value="KAG5557276.1"/>
    <property type="molecule type" value="Genomic_DNA"/>
</dbReference>
<evidence type="ECO:0000313" key="1">
    <source>
        <dbReference type="EMBL" id="KAG5557276.1"/>
    </source>
</evidence>
<keyword evidence="2" id="KW-1185">Reference proteome</keyword>
<gene>
    <name evidence="1" type="ORF">RHGRI_007518</name>
</gene>
<proteinExistence type="predicted"/>
<evidence type="ECO:0000313" key="2">
    <source>
        <dbReference type="Proteomes" id="UP000823749"/>
    </source>
</evidence>
<evidence type="ECO:0008006" key="3">
    <source>
        <dbReference type="Google" id="ProtNLM"/>
    </source>
</evidence>
<reference evidence="1" key="1">
    <citation type="submission" date="2020-08" db="EMBL/GenBank/DDBJ databases">
        <title>Plant Genome Project.</title>
        <authorList>
            <person name="Zhang R.-G."/>
        </authorList>
    </citation>
    <scope>NUCLEOTIDE SEQUENCE</scope>
    <source>
        <strain evidence="1">WSP0</strain>
        <tissue evidence="1">Leaf</tissue>
    </source>
</reference>
<dbReference type="Proteomes" id="UP000823749">
    <property type="component" value="Chromosome 3"/>
</dbReference>
<comment type="caution">
    <text evidence="1">The sequence shown here is derived from an EMBL/GenBank/DDBJ whole genome shotgun (WGS) entry which is preliminary data.</text>
</comment>
<sequence>MELRYAEEAFVKQRSRIKWLALGDNNTRFFHQKVCAHRARNTILSLQNGEGLLLEDLVAIRSEILGYYEGLLGTPFSNRVDAKLQLQNAILSKVSDPQKAVLIAPVSEAEIKKALWSINGDKSPGPDGYNSLFFFRRTGKWWVLI</sequence>
<name>A0AAV6KYT8_9ERIC</name>
<accession>A0AAV6KYT8</accession>
<protein>
    <recommendedName>
        <fullName evidence="3">Reverse transcriptase</fullName>
    </recommendedName>
</protein>
<dbReference type="AlphaFoldDB" id="A0AAV6KYT8"/>